<dbReference type="Gene3D" id="3.40.630.30">
    <property type="match status" value="1"/>
</dbReference>
<evidence type="ECO:0000256" key="2">
    <source>
        <dbReference type="ARBA" id="ARBA00023315"/>
    </source>
</evidence>
<evidence type="ECO:0000256" key="4">
    <source>
        <dbReference type="SAM" id="MobiDB-lite"/>
    </source>
</evidence>
<dbReference type="Pfam" id="PF13302">
    <property type="entry name" value="Acetyltransf_3"/>
    <property type="match status" value="1"/>
</dbReference>
<dbReference type="InterPro" id="IPR000182">
    <property type="entry name" value="GNAT_dom"/>
</dbReference>
<dbReference type="InterPro" id="IPR051531">
    <property type="entry name" value="N-acetyltransferase"/>
</dbReference>
<evidence type="ECO:0000256" key="1">
    <source>
        <dbReference type="ARBA" id="ARBA00022679"/>
    </source>
</evidence>
<feature type="compositionally biased region" description="Pro residues" evidence="4">
    <location>
        <begin position="32"/>
        <end position="41"/>
    </location>
</feature>
<keyword evidence="1" id="KW-0808">Transferase</keyword>
<evidence type="ECO:0000259" key="5">
    <source>
        <dbReference type="PROSITE" id="PS51186"/>
    </source>
</evidence>
<accession>A0ABR3SVL5</accession>
<dbReference type="InterPro" id="IPR016181">
    <property type="entry name" value="Acyl_CoA_acyltransferase"/>
</dbReference>
<evidence type="ECO:0000256" key="3">
    <source>
        <dbReference type="ARBA" id="ARBA00038502"/>
    </source>
</evidence>
<dbReference type="EMBL" id="JAJVDC020000044">
    <property type="protein sequence ID" value="KAL1630925.1"/>
    <property type="molecule type" value="Genomic_DNA"/>
</dbReference>
<feature type="compositionally biased region" description="Polar residues" evidence="4">
    <location>
        <begin position="1"/>
        <end position="29"/>
    </location>
</feature>
<reference evidence="6 7" key="1">
    <citation type="submission" date="2024-02" db="EMBL/GenBank/DDBJ databases">
        <title>De novo assembly and annotation of 12 fungi associated with fruit tree decline syndrome in Ontario, Canada.</title>
        <authorList>
            <person name="Sulman M."/>
            <person name="Ellouze W."/>
            <person name="Ilyukhin E."/>
        </authorList>
    </citation>
    <scope>NUCLEOTIDE SEQUENCE [LARGE SCALE GENOMIC DNA]</scope>
    <source>
        <strain evidence="6 7">M1-105</strain>
    </source>
</reference>
<dbReference type="SUPFAM" id="SSF55729">
    <property type="entry name" value="Acyl-CoA N-acyltransferases (Nat)"/>
    <property type="match status" value="1"/>
</dbReference>
<name>A0ABR3SVL5_9PEZI</name>
<keyword evidence="2" id="KW-0012">Acyltransferase</keyword>
<protein>
    <recommendedName>
        <fullName evidence="5">N-acetyltransferase domain-containing protein</fullName>
    </recommendedName>
</protein>
<dbReference type="PANTHER" id="PTHR43792">
    <property type="entry name" value="GNAT FAMILY, PUTATIVE (AFU_ORTHOLOGUE AFUA_3G00765)-RELATED-RELATED"/>
    <property type="match status" value="1"/>
</dbReference>
<dbReference type="PROSITE" id="PS51186">
    <property type="entry name" value="GNAT"/>
    <property type="match status" value="1"/>
</dbReference>
<feature type="region of interest" description="Disordered" evidence="4">
    <location>
        <begin position="1"/>
        <end position="43"/>
    </location>
</feature>
<comment type="similarity">
    <text evidence="3">Belongs to the acetyltransferase family. RimJ subfamily.</text>
</comment>
<evidence type="ECO:0000313" key="6">
    <source>
        <dbReference type="EMBL" id="KAL1630925.1"/>
    </source>
</evidence>
<comment type="caution">
    <text evidence="6">The sequence shown here is derived from an EMBL/GenBank/DDBJ whole genome shotgun (WGS) entry which is preliminary data.</text>
</comment>
<sequence length="243" mass="26020">MDQQQLNGSAPSEASTDTAPNITPAKNNDTTTPPPFPPPPLAVLKTCTIRPWHPSDAESAARHGNDPLIAQWMTNMFPHPYTLERAREWIAMNESAAASPPLTTSQEPPLTWPALLNHAIALPSPASECVGGIGLKPGRDVRARSAEVGYWVGAAAWGRGVATEALAAYAAHAFAACPALERLDASIYAGNAASARVLEKCGFVHEGVRRRAVWKWGEWRDEEVWGLLRGEWEARSGGDGSGA</sequence>
<organism evidence="6 7">
    <name type="scientific">Neofusicoccum ribis</name>
    <dbReference type="NCBI Taxonomy" id="45134"/>
    <lineage>
        <taxon>Eukaryota</taxon>
        <taxon>Fungi</taxon>
        <taxon>Dikarya</taxon>
        <taxon>Ascomycota</taxon>
        <taxon>Pezizomycotina</taxon>
        <taxon>Dothideomycetes</taxon>
        <taxon>Dothideomycetes incertae sedis</taxon>
        <taxon>Botryosphaeriales</taxon>
        <taxon>Botryosphaeriaceae</taxon>
        <taxon>Neofusicoccum</taxon>
    </lineage>
</organism>
<dbReference type="PANTHER" id="PTHR43792:SF8">
    <property type="entry name" value="[RIBOSOMAL PROTEIN US5]-ALANINE N-ACETYLTRANSFERASE"/>
    <property type="match status" value="1"/>
</dbReference>
<gene>
    <name evidence="6" type="ORF">SLS56_004741</name>
</gene>
<dbReference type="Proteomes" id="UP001521116">
    <property type="component" value="Unassembled WGS sequence"/>
</dbReference>
<keyword evidence="7" id="KW-1185">Reference proteome</keyword>
<proteinExistence type="inferred from homology"/>
<evidence type="ECO:0000313" key="7">
    <source>
        <dbReference type="Proteomes" id="UP001521116"/>
    </source>
</evidence>
<feature type="domain" description="N-acetyltransferase" evidence="5">
    <location>
        <begin position="76"/>
        <end position="231"/>
    </location>
</feature>